<organism evidence="1">
    <name type="scientific">Arion vulgaris</name>
    <dbReference type="NCBI Taxonomy" id="1028688"/>
    <lineage>
        <taxon>Eukaryota</taxon>
        <taxon>Metazoa</taxon>
        <taxon>Spiralia</taxon>
        <taxon>Lophotrochozoa</taxon>
        <taxon>Mollusca</taxon>
        <taxon>Gastropoda</taxon>
        <taxon>Heterobranchia</taxon>
        <taxon>Euthyneura</taxon>
        <taxon>Panpulmonata</taxon>
        <taxon>Eupulmonata</taxon>
        <taxon>Stylommatophora</taxon>
        <taxon>Helicina</taxon>
        <taxon>Arionoidea</taxon>
        <taxon>Arionidae</taxon>
        <taxon>Arion</taxon>
    </lineage>
</organism>
<sequence length="61" mass="7008">FLCFVPVHVFKFCMQDLYVQQGNIVFGGWSCRSGMESDVLPDWTLLTCSVPFSLNKDFLLQ</sequence>
<dbReference type="AlphaFoldDB" id="A0A0B7AVH0"/>
<protein>
    <submittedName>
        <fullName evidence="1">Uncharacterized protein</fullName>
    </submittedName>
</protein>
<accession>A0A0B7AVH0</accession>
<evidence type="ECO:0000313" key="1">
    <source>
        <dbReference type="EMBL" id="CEK83976.1"/>
    </source>
</evidence>
<reference evidence="1" key="1">
    <citation type="submission" date="2014-12" db="EMBL/GenBank/DDBJ databases">
        <title>Insight into the proteome of Arion vulgaris.</title>
        <authorList>
            <person name="Aradska J."/>
            <person name="Bulat T."/>
            <person name="Smidak R."/>
            <person name="Sarate P."/>
            <person name="Gangsoo J."/>
            <person name="Sialana F."/>
            <person name="Bilban M."/>
            <person name="Lubec G."/>
        </authorList>
    </citation>
    <scope>NUCLEOTIDE SEQUENCE</scope>
    <source>
        <tissue evidence="1">Skin</tissue>
    </source>
</reference>
<gene>
    <name evidence="1" type="primary">ORF140049</name>
</gene>
<proteinExistence type="predicted"/>
<feature type="non-terminal residue" evidence="1">
    <location>
        <position position="1"/>
    </location>
</feature>
<dbReference type="EMBL" id="HACG01037111">
    <property type="protein sequence ID" value="CEK83976.1"/>
    <property type="molecule type" value="Transcribed_RNA"/>
</dbReference>
<name>A0A0B7AVH0_9EUPU</name>